<gene>
    <name evidence="1" type="ORF">SAMN04488081_2149</name>
</gene>
<proteinExistence type="predicted"/>
<evidence type="ECO:0008006" key="3">
    <source>
        <dbReference type="Google" id="ProtNLM"/>
    </source>
</evidence>
<reference evidence="1 2" key="1">
    <citation type="submission" date="2016-10" db="EMBL/GenBank/DDBJ databases">
        <authorList>
            <person name="Varghese N."/>
            <person name="Submissions S."/>
        </authorList>
    </citation>
    <scope>NUCLEOTIDE SEQUENCE [LARGE SCALE GENOMIC DNA]</scope>
    <source>
        <strain evidence="1 2">DSM 20748</strain>
    </source>
</reference>
<comment type="caution">
    <text evidence="1">The sequence shown here is derived from an EMBL/GenBank/DDBJ whole genome shotgun (WGS) entry which is preliminary data.</text>
</comment>
<evidence type="ECO:0000313" key="1">
    <source>
        <dbReference type="EMBL" id="SDY12986.1"/>
    </source>
</evidence>
<protein>
    <recommendedName>
        <fullName evidence="3">WYL domain-containing protein</fullName>
    </recommendedName>
</protein>
<dbReference type="Proteomes" id="UP000198647">
    <property type="component" value="Unassembled WGS sequence"/>
</dbReference>
<name>A0A1H3HBV1_9BACI</name>
<sequence>MDGVLERALSNKQKVEIVYIDSEGRITQRFVRITVIRKDTIFAYCYWRKQVRSFKRENILSAYPVQARYTSLT</sequence>
<keyword evidence="2" id="KW-1185">Reference proteome</keyword>
<dbReference type="EMBL" id="FNOS01000005">
    <property type="protein sequence ID" value="SDY12986.1"/>
    <property type="molecule type" value="Genomic_DNA"/>
</dbReference>
<organism evidence="1 2">
    <name type="scientific">Salimicrobium album</name>
    <dbReference type="NCBI Taxonomy" id="50717"/>
    <lineage>
        <taxon>Bacteria</taxon>
        <taxon>Bacillati</taxon>
        <taxon>Bacillota</taxon>
        <taxon>Bacilli</taxon>
        <taxon>Bacillales</taxon>
        <taxon>Bacillaceae</taxon>
        <taxon>Salimicrobium</taxon>
    </lineage>
</organism>
<accession>A0A1H3HBV1</accession>
<evidence type="ECO:0000313" key="2">
    <source>
        <dbReference type="Proteomes" id="UP000198647"/>
    </source>
</evidence>